<dbReference type="GO" id="GO:0005737">
    <property type="term" value="C:cytoplasm"/>
    <property type="evidence" value="ECO:0007669"/>
    <property type="project" value="TreeGrafter"/>
</dbReference>
<name>A0A840BST3_9HYPH</name>
<evidence type="ECO:0000313" key="2">
    <source>
        <dbReference type="Proteomes" id="UP000577362"/>
    </source>
</evidence>
<dbReference type="SMART" id="SM00855">
    <property type="entry name" value="PGAM"/>
    <property type="match status" value="1"/>
</dbReference>
<dbReference type="InterPro" id="IPR050275">
    <property type="entry name" value="PGM_Phosphatase"/>
</dbReference>
<keyword evidence="1" id="KW-0413">Isomerase</keyword>
<dbReference type="InterPro" id="IPR029033">
    <property type="entry name" value="His_PPase_superfam"/>
</dbReference>
<comment type="caution">
    <text evidence="1">The sequence shown here is derived from an EMBL/GenBank/DDBJ whole genome shotgun (WGS) entry which is preliminary data.</text>
</comment>
<dbReference type="Proteomes" id="UP000577362">
    <property type="component" value="Unassembled WGS sequence"/>
</dbReference>
<dbReference type="AlphaFoldDB" id="A0A840BST3"/>
<evidence type="ECO:0000313" key="1">
    <source>
        <dbReference type="EMBL" id="MBB4016481.1"/>
    </source>
</evidence>
<dbReference type="PANTHER" id="PTHR48100">
    <property type="entry name" value="BROAD-SPECIFICITY PHOSPHATASE YOR283W-RELATED"/>
    <property type="match status" value="1"/>
</dbReference>
<sequence length="206" mass="21971">MTAIVHLLRHADHGHVGKILTGRLPGVHLSAIGRAQAEVLGERMAAVGLDSLYSSPQPRALETAQAIADATGLAVRVAPAFDEIDFGSWAGQTFKALDRDPRWRVWNARRDSARTPGGETMADVAARATGLLEALASQTPGTSIGVVSHSDVIKACICRYLDLPFQHIHLFDIDPVSITSLLVEAEGGTILTLNEPGCTEPEEAIH</sequence>
<dbReference type="SUPFAM" id="SSF53254">
    <property type="entry name" value="Phosphoglycerate mutase-like"/>
    <property type="match status" value="1"/>
</dbReference>
<reference evidence="1 2" key="1">
    <citation type="submission" date="2020-08" db="EMBL/GenBank/DDBJ databases">
        <title>Genomic Encyclopedia of Type Strains, Phase IV (KMG-IV): sequencing the most valuable type-strain genomes for metagenomic binning, comparative biology and taxonomic classification.</title>
        <authorList>
            <person name="Goeker M."/>
        </authorList>
    </citation>
    <scope>NUCLEOTIDE SEQUENCE [LARGE SCALE GENOMIC DNA]</scope>
    <source>
        <strain evidence="1 2">DSM 103737</strain>
    </source>
</reference>
<dbReference type="RefSeq" id="WP_019401355.1">
    <property type="nucleotide sequence ID" value="NZ_JACIEN010000001.1"/>
</dbReference>
<dbReference type="EMBL" id="JACIEN010000001">
    <property type="protein sequence ID" value="MBB4016481.1"/>
    <property type="molecule type" value="Genomic_DNA"/>
</dbReference>
<dbReference type="Gene3D" id="3.40.50.1240">
    <property type="entry name" value="Phosphoglycerate mutase-like"/>
    <property type="match status" value="1"/>
</dbReference>
<dbReference type="CDD" id="cd07067">
    <property type="entry name" value="HP_PGM_like"/>
    <property type="match status" value="1"/>
</dbReference>
<dbReference type="GO" id="GO:0016791">
    <property type="term" value="F:phosphatase activity"/>
    <property type="evidence" value="ECO:0007669"/>
    <property type="project" value="TreeGrafter"/>
</dbReference>
<proteinExistence type="predicted"/>
<protein>
    <submittedName>
        <fullName evidence="1">Putative phosphoglycerate mutase</fullName>
        <ecNumber evidence="1">5.4.2.12</ecNumber>
    </submittedName>
</protein>
<dbReference type="EC" id="5.4.2.12" evidence="1"/>
<dbReference type="InterPro" id="IPR013078">
    <property type="entry name" value="His_Pase_superF_clade-1"/>
</dbReference>
<accession>A0A840BST3</accession>
<keyword evidence="2" id="KW-1185">Reference proteome</keyword>
<dbReference type="PANTHER" id="PTHR48100:SF59">
    <property type="entry name" value="ADENOSYLCOBALAMIN_ALPHA-RIBAZOLE PHOSPHATASE"/>
    <property type="match status" value="1"/>
</dbReference>
<gene>
    <name evidence="1" type="ORF">GGR16_001487</name>
</gene>
<dbReference type="Pfam" id="PF00300">
    <property type="entry name" value="His_Phos_1"/>
    <property type="match status" value="1"/>
</dbReference>
<dbReference type="GO" id="GO:0004619">
    <property type="term" value="F:phosphoglycerate mutase activity"/>
    <property type="evidence" value="ECO:0007669"/>
    <property type="project" value="UniProtKB-EC"/>
</dbReference>
<organism evidence="1 2">
    <name type="scientific">Chelatococcus caeni</name>
    <dbReference type="NCBI Taxonomy" id="1348468"/>
    <lineage>
        <taxon>Bacteria</taxon>
        <taxon>Pseudomonadati</taxon>
        <taxon>Pseudomonadota</taxon>
        <taxon>Alphaproteobacteria</taxon>
        <taxon>Hyphomicrobiales</taxon>
        <taxon>Chelatococcaceae</taxon>
        <taxon>Chelatococcus</taxon>
    </lineage>
</organism>